<dbReference type="EMBL" id="JBHULE010000019">
    <property type="protein sequence ID" value="MFD2564346.1"/>
    <property type="molecule type" value="Genomic_DNA"/>
</dbReference>
<dbReference type="Gene3D" id="3.40.50.620">
    <property type="entry name" value="HUPs"/>
    <property type="match status" value="2"/>
</dbReference>
<dbReference type="PRINTS" id="PR01438">
    <property type="entry name" value="UNVRSLSTRESS"/>
</dbReference>
<evidence type="ECO:0000313" key="3">
    <source>
        <dbReference type="EMBL" id="MFD2564346.1"/>
    </source>
</evidence>
<accession>A0ABW5LJC5</accession>
<comment type="similarity">
    <text evidence="1">Belongs to the universal stress protein A family.</text>
</comment>
<dbReference type="InterPro" id="IPR006015">
    <property type="entry name" value="Universal_stress_UspA"/>
</dbReference>
<protein>
    <submittedName>
        <fullName evidence="3">Universal stress protein</fullName>
    </submittedName>
</protein>
<sequence>MRKILIPTDFSENAMNAIRYAVELFKYEKSEFLIFHAYADEVYDHNTLSSRKMLEEFKKEVHEKSDEELTKILSVLHKVSPNPRHEYKTLSVFGTLIDEANDLVDQENIDILIMATRGKTDDRKITFGSNTLQVLKYVKSPVLAIPEDCTYHQPKNILFPTDYMLPYKRRELKLLSTLTKSFRSSINFLHISKYKKLSLRQEDNKAFLKECLPDADLSFHTIDETDITAAINQYIEKNGINMLVMINSRHSYLECVLYQSTIDKIGLHIKIPFLTMQNLQRN</sequence>
<dbReference type="SUPFAM" id="SSF52402">
    <property type="entry name" value="Adenine nucleotide alpha hydrolases-like"/>
    <property type="match status" value="2"/>
</dbReference>
<evidence type="ECO:0000313" key="4">
    <source>
        <dbReference type="Proteomes" id="UP001597319"/>
    </source>
</evidence>
<dbReference type="RefSeq" id="WP_378294183.1">
    <property type="nucleotide sequence ID" value="NZ_JBHULE010000019.1"/>
</dbReference>
<dbReference type="CDD" id="cd00293">
    <property type="entry name" value="USP-like"/>
    <property type="match status" value="1"/>
</dbReference>
<evidence type="ECO:0000259" key="2">
    <source>
        <dbReference type="Pfam" id="PF00582"/>
    </source>
</evidence>
<reference evidence="4" key="1">
    <citation type="journal article" date="2019" name="Int. J. Syst. Evol. Microbiol.">
        <title>The Global Catalogue of Microorganisms (GCM) 10K type strain sequencing project: providing services to taxonomists for standard genome sequencing and annotation.</title>
        <authorList>
            <consortium name="The Broad Institute Genomics Platform"/>
            <consortium name="The Broad Institute Genome Sequencing Center for Infectious Disease"/>
            <person name="Wu L."/>
            <person name="Ma J."/>
        </authorList>
    </citation>
    <scope>NUCLEOTIDE SEQUENCE [LARGE SCALE GENOMIC DNA]</scope>
    <source>
        <strain evidence="4">KCTC 52274</strain>
    </source>
</reference>
<name>A0ABW5LJC5_9FLAO</name>
<dbReference type="Pfam" id="PF00582">
    <property type="entry name" value="Usp"/>
    <property type="match status" value="1"/>
</dbReference>
<keyword evidence="4" id="KW-1185">Reference proteome</keyword>
<proteinExistence type="inferred from homology"/>
<gene>
    <name evidence="3" type="ORF">ACFSR1_16820</name>
</gene>
<dbReference type="InterPro" id="IPR006016">
    <property type="entry name" value="UspA"/>
</dbReference>
<dbReference type="PANTHER" id="PTHR46268:SF6">
    <property type="entry name" value="UNIVERSAL STRESS PROTEIN UP12"/>
    <property type="match status" value="1"/>
</dbReference>
<evidence type="ECO:0000256" key="1">
    <source>
        <dbReference type="ARBA" id="ARBA00008791"/>
    </source>
</evidence>
<comment type="caution">
    <text evidence="3">The sequence shown here is derived from an EMBL/GenBank/DDBJ whole genome shotgun (WGS) entry which is preliminary data.</text>
</comment>
<feature type="domain" description="UspA" evidence="2">
    <location>
        <begin position="1"/>
        <end position="146"/>
    </location>
</feature>
<dbReference type="PANTHER" id="PTHR46268">
    <property type="entry name" value="STRESS RESPONSE PROTEIN NHAX"/>
    <property type="match status" value="1"/>
</dbReference>
<dbReference type="InterPro" id="IPR014729">
    <property type="entry name" value="Rossmann-like_a/b/a_fold"/>
</dbReference>
<dbReference type="Proteomes" id="UP001597319">
    <property type="component" value="Unassembled WGS sequence"/>
</dbReference>
<organism evidence="3 4">
    <name type="scientific">Aquimarina rubra</name>
    <dbReference type="NCBI Taxonomy" id="1920033"/>
    <lineage>
        <taxon>Bacteria</taxon>
        <taxon>Pseudomonadati</taxon>
        <taxon>Bacteroidota</taxon>
        <taxon>Flavobacteriia</taxon>
        <taxon>Flavobacteriales</taxon>
        <taxon>Flavobacteriaceae</taxon>
        <taxon>Aquimarina</taxon>
    </lineage>
</organism>